<dbReference type="SUPFAM" id="SSF53098">
    <property type="entry name" value="Ribonuclease H-like"/>
    <property type="match status" value="1"/>
</dbReference>
<proteinExistence type="predicted"/>
<dbReference type="EMBL" id="ANIZ01004004">
    <property type="protein sequence ID" value="ETI30476.1"/>
    <property type="molecule type" value="Genomic_DNA"/>
</dbReference>
<sequence>MAKHDNLLTKIQGLMRKLRTLNHSATLRTSLRPVVRQPKCWDSTYKMVKRFFAIKDFVDTSDNELAELMPTRHEENKLRSLQDDFREFKSASKKLQSDENVTLFDVRDIFDLAVFEDACVQVLLGKEATLTEAQHEVLKALNRTGAITAHDNDDESEDRDGFADRALRTRKKQRVAVRTYDGVRFIPPTSNAVERLFSKERHVLSFHRQGILPIRLEMMLFLRVNRRFWSAATADLLKSGISL</sequence>
<dbReference type="HOGENOM" id="CLU_037484_2_0_1"/>
<dbReference type="Proteomes" id="UP000018721">
    <property type="component" value="Unassembled WGS sequence"/>
</dbReference>
<dbReference type="OrthoDB" id="102847at2759"/>
<gene>
    <name evidence="1" type="ORF">F443_22399</name>
</gene>
<organism evidence="1 2">
    <name type="scientific">Phytophthora nicotianae P1569</name>
    <dbReference type="NCBI Taxonomy" id="1317065"/>
    <lineage>
        <taxon>Eukaryota</taxon>
        <taxon>Sar</taxon>
        <taxon>Stramenopiles</taxon>
        <taxon>Oomycota</taxon>
        <taxon>Peronosporomycetes</taxon>
        <taxon>Peronosporales</taxon>
        <taxon>Peronosporaceae</taxon>
        <taxon>Phytophthora</taxon>
    </lineage>
</organism>
<dbReference type="PANTHER" id="PTHR40866">
    <property type="entry name" value="BED-TYPE DOMAIN-CONTAINING PROTEIN"/>
    <property type="match status" value="1"/>
</dbReference>
<dbReference type="InterPro" id="IPR012337">
    <property type="entry name" value="RNaseH-like_sf"/>
</dbReference>
<accession>V9DV23</accession>
<name>V9DV23_PHYNI</name>
<dbReference type="eggNOG" id="ENOG502RGQN">
    <property type="taxonomic scope" value="Eukaryota"/>
</dbReference>
<reference evidence="1 2" key="1">
    <citation type="submission" date="2013-11" db="EMBL/GenBank/DDBJ databases">
        <title>The Genome Sequence of Phytophthora parasitica P1569.</title>
        <authorList>
            <consortium name="The Broad Institute Genomics Platform"/>
            <person name="Russ C."/>
            <person name="Tyler B."/>
            <person name="Panabieres F."/>
            <person name="Shan W."/>
            <person name="Tripathy S."/>
            <person name="Grunwald N."/>
            <person name="Machado M."/>
            <person name="Johnson C.S."/>
            <person name="Arredondo F."/>
            <person name="Hong C."/>
            <person name="Coffey M."/>
            <person name="Young S.K."/>
            <person name="Zeng Q."/>
            <person name="Gargeya S."/>
            <person name="Fitzgerald M."/>
            <person name="Abouelleil A."/>
            <person name="Alvarado L."/>
            <person name="Chapman S.B."/>
            <person name="Gainer-Dewar J."/>
            <person name="Goldberg J."/>
            <person name="Griggs A."/>
            <person name="Gujja S."/>
            <person name="Hansen M."/>
            <person name="Howarth C."/>
            <person name="Imamovic A."/>
            <person name="Ireland A."/>
            <person name="Larimer J."/>
            <person name="McCowan C."/>
            <person name="Murphy C."/>
            <person name="Pearson M."/>
            <person name="Poon T.W."/>
            <person name="Priest M."/>
            <person name="Roberts A."/>
            <person name="Saif S."/>
            <person name="Shea T."/>
            <person name="Sykes S."/>
            <person name="Wortman J."/>
            <person name="Nusbaum C."/>
            <person name="Birren B."/>
        </authorList>
    </citation>
    <scope>NUCLEOTIDE SEQUENCE [LARGE SCALE GENOMIC DNA]</scope>
    <source>
        <strain evidence="1 2">P1569</strain>
    </source>
</reference>
<protein>
    <recommendedName>
        <fullName evidence="3">HAT C-terminal dimerisation domain-containing protein</fullName>
    </recommendedName>
</protein>
<evidence type="ECO:0008006" key="3">
    <source>
        <dbReference type="Google" id="ProtNLM"/>
    </source>
</evidence>
<evidence type="ECO:0000313" key="2">
    <source>
        <dbReference type="Proteomes" id="UP000018721"/>
    </source>
</evidence>
<keyword evidence="2" id="KW-1185">Reference proteome</keyword>
<evidence type="ECO:0000313" key="1">
    <source>
        <dbReference type="EMBL" id="ETI30476.1"/>
    </source>
</evidence>
<dbReference type="AlphaFoldDB" id="V9DV23"/>
<dbReference type="PANTHER" id="PTHR40866:SF1">
    <property type="entry name" value="BED-TYPE DOMAIN-CONTAINING PROTEIN"/>
    <property type="match status" value="1"/>
</dbReference>
<comment type="caution">
    <text evidence="1">The sequence shown here is derived from an EMBL/GenBank/DDBJ whole genome shotgun (WGS) entry which is preliminary data.</text>
</comment>